<protein>
    <recommendedName>
        <fullName evidence="4">Secreted protein</fullName>
    </recommendedName>
</protein>
<comment type="caution">
    <text evidence="2">The sequence shown here is derived from an EMBL/GenBank/DDBJ whole genome shotgun (WGS) entry which is preliminary data.</text>
</comment>
<reference evidence="2 3" key="1">
    <citation type="submission" date="2020-08" db="EMBL/GenBank/DDBJ databases">
        <title>Amycolatopsis echigonensis JCM 21831.</title>
        <authorList>
            <person name="Tedsree N."/>
            <person name="Kuncharoen N."/>
            <person name="Likhitwitayawuid K."/>
            <person name="Tanasupawat S."/>
        </authorList>
    </citation>
    <scope>NUCLEOTIDE SEQUENCE [LARGE SCALE GENOMIC DNA]</scope>
    <source>
        <strain evidence="2 3">JCM 21831</strain>
    </source>
</reference>
<dbReference type="Proteomes" id="UP000550260">
    <property type="component" value="Unassembled WGS sequence"/>
</dbReference>
<gene>
    <name evidence="2" type="ORF">H5411_34900</name>
</gene>
<dbReference type="EMBL" id="JACJHR010000070">
    <property type="protein sequence ID" value="MBB2504319.1"/>
    <property type="molecule type" value="Genomic_DNA"/>
</dbReference>
<keyword evidence="1" id="KW-0732">Signal</keyword>
<evidence type="ECO:0000313" key="2">
    <source>
        <dbReference type="EMBL" id="MBB2504319.1"/>
    </source>
</evidence>
<evidence type="ECO:0000256" key="1">
    <source>
        <dbReference type="SAM" id="SignalP"/>
    </source>
</evidence>
<feature type="signal peptide" evidence="1">
    <location>
        <begin position="1"/>
        <end position="23"/>
    </location>
</feature>
<evidence type="ECO:0008006" key="4">
    <source>
        <dbReference type="Google" id="ProtNLM"/>
    </source>
</evidence>
<accession>A0A8E1W681</accession>
<evidence type="ECO:0000313" key="3">
    <source>
        <dbReference type="Proteomes" id="UP000550260"/>
    </source>
</evidence>
<dbReference type="AlphaFoldDB" id="A0A8E1W681"/>
<sequence>MATIVQVQAKLAGAVLTSTAATAGPDKVQPGDGGGKVYVLVQNGGASAITVSVADPGKTKYQQQNPAVPSVSVPAAVLGPIEPDLKQSDGFVNLTASATTSVSFYAFRG</sequence>
<proteinExistence type="predicted"/>
<name>A0A8E1W681_9PSEU</name>
<organism evidence="2 3">
    <name type="scientific">Amycolatopsis echigonensis</name>
    <dbReference type="NCBI Taxonomy" id="2576905"/>
    <lineage>
        <taxon>Bacteria</taxon>
        <taxon>Bacillati</taxon>
        <taxon>Actinomycetota</taxon>
        <taxon>Actinomycetes</taxon>
        <taxon>Pseudonocardiales</taxon>
        <taxon>Pseudonocardiaceae</taxon>
        <taxon>Amycolatopsis</taxon>
    </lineage>
</organism>
<feature type="chain" id="PRO_5038406117" description="Secreted protein" evidence="1">
    <location>
        <begin position="24"/>
        <end position="109"/>
    </location>
</feature>
<dbReference type="RefSeq" id="WP_183126275.1">
    <property type="nucleotide sequence ID" value="NZ_JACJHR010000070.1"/>
</dbReference>